<dbReference type="Gene3D" id="1.10.3210.50">
    <property type="match status" value="1"/>
</dbReference>
<dbReference type="SUPFAM" id="SSF109604">
    <property type="entry name" value="HD-domain/PDEase-like"/>
    <property type="match status" value="1"/>
</dbReference>
<reference evidence="2 3" key="1">
    <citation type="submission" date="2020-04" db="EMBL/GenBank/DDBJ databases">
        <authorList>
            <person name="Hitch T.C.A."/>
            <person name="Wylensek D."/>
            <person name="Clavel T."/>
        </authorList>
    </citation>
    <scope>NUCLEOTIDE SEQUENCE [LARGE SCALE GENOMIC DNA]</scope>
    <source>
        <strain evidence="2 3">COR2-253-APC-1A</strain>
    </source>
</reference>
<protein>
    <submittedName>
        <fullName evidence="2">HD domain-containing protein</fullName>
    </submittedName>
</protein>
<dbReference type="PROSITE" id="PS51831">
    <property type="entry name" value="HD"/>
    <property type="match status" value="1"/>
</dbReference>
<proteinExistence type="predicted"/>
<dbReference type="InterPro" id="IPR003607">
    <property type="entry name" value="HD/PDEase_dom"/>
</dbReference>
<evidence type="ECO:0000313" key="3">
    <source>
        <dbReference type="Proteomes" id="UP000576225"/>
    </source>
</evidence>
<dbReference type="SMART" id="SM00471">
    <property type="entry name" value="HDc"/>
    <property type="match status" value="1"/>
</dbReference>
<gene>
    <name evidence="2" type="ORF">HF882_14710</name>
</gene>
<dbReference type="RefSeq" id="WP_168963138.1">
    <property type="nucleotide sequence ID" value="NZ_JABAEW010000031.1"/>
</dbReference>
<dbReference type="AlphaFoldDB" id="A0A848B4U4"/>
<dbReference type="InterPro" id="IPR006674">
    <property type="entry name" value="HD_domain"/>
</dbReference>
<name>A0A848B4U4_9BACT</name>
<sequence>MMTAMEFDEAFRRLAGTVREKLERASGCHDFDHTLRVLRNAELLAEELPAADLRIVRLAALLHDFARPEEMAAKGKLCHAVLGAELVRPLLAEAGFEPETVDRVSQAVLTHRYRANRIPATLEAQIVYDADKLDSLGAVGIGRAFLFAGREHARLHNTREEALGSAEYSREDTAYREYLVKLSKLPGCMLTAPGRRIAGERAGFMHEFFDRLNSETGL</sequence>
<feature type="domain" description="HD" evidence="1">
    <location>
        <begin position="30"/>
        <end position="136"/>
    </location>
</feature>
<evidence type="ECO:0000313" key="2">
    <source>
        <dbReference type="EMBL" id="NMD87836.1"/>
    </source>
</evidence>
<organism evidence="2 3">
    <name type="scientific">Victivallis vadensis</name>
    <dbReference type="NCBI Taxonomy" id="172901"/>
    <lineage>
        <taxon>Bacteria</taxon>
        <taxon>Pseudomonadati</taxon>
        <taxon>Lentisphaerota</taxon>
        <taxon>Lentisphaeria</taxon>
        <taxon>Victivallales</taxon>
        <taxon>Victivallaceae</taxon>
        <taxon>Victivallis</taxon>
    </lineage>
</organism>
<accession>A0A848B4U4</accession>
<comment type="caution">
    <text evidence="2">The sequence shown here is derived from an EMBL/GenBank/DDBJ whole genome shotgun (WGS) entry which is preliminary data.</text>
</comment>
<dbReference type="Proteomes" id="UP000576225">
    <property type="component" value="Unassembled WGS sequence"/>
</dbReference>
<dbReference type="Pfam" id="PF01966">
    <property type="entry name" value="HD"/>
    <property type="match status" value="1"/>
</dbReference>
<dbReference type="InterPro" id="IPR006675">
    <property type="entry name" value="HDIG_dom"/>
</dbReference>
<dbReference type="PANTHER" id="PTHR33594">
    <property type="entry name" value="SUPERFAMILY HYDROLASE, PUTATIVE (AFU_ORTHOLOGUE AFUA_1G03035)-RELATED"/>
    <property type="match status" value="1"/>
</dbReference>
<dbReference type="CDD" id="cd00077">
    <property type="entry name" value="HDc"/>
    <property type="match status" value="1"/>
</dbReference>
<dbReference type="EMBL" id="JABAEW010000031">
    <property type="protein sequence ID" value="NMD87836.1"/>
    <property type="molecule type" value="Genomic_DNA"/>
</dbReference>
<dbReference type="NCBIfam" id="TIGR00277">
    <property type="entry name" value="HDIG"/>
    <property type="match status" value="1"/>
</dbReference>
<evidence type="ECO:0000259" key="1">
    <source>
        <dbReference type="PROSITE" id="PS51831"/>
    </source>
</evidence>
<dbReference type="PANTHER" id="PTHR33594:SF1">
    <property type="entry name" value="HD_PDEASE DOMAIN-CONTAINING PROTEIN"/>
    <property type="match status" value="1"/>
</dbReference>